<dbReference type="EMBL" id="HBIR01047412">
    <property type="protein sequence ID" value="CAE0581921.1"/>
    <property type="molecule type" value="Transcribed_RNA"/>
</dbReference>
<accession>A0A7S3WWL1</accession>
<name>A0A7S3WWL1_EMIHU</name>
<proteinExistence type="predicted"/>
<gene>
    <name evidence="1" type="ORF">EHUX00137_LOCUS37045</name>
</gene>
<evidence type="ECO:0000313" key="1">
    <source>
        <dbReference type="EMBL" id="CAE0581921.1"/>
    </source>
</evidence>
<reference evidence="1" key="1">
    <citation type="submission" date="2021-01" db="EMBL/GenBank/DDBJ databases">
        <authorList>
            <person name="Corre E."/>
            <person name="Pelletier E."/>
            <person name="Niang G."/>
            <person name="Scheremetjew M."/>
            <person name="Finn R."/>
            <person name="Kale V."/>
            <person name="Holt S."/>
            <person name="Cochrane G."/>
            <person name="Meng A."/>
            <person name="Brown T."/>
            <person name="Cohen L."/>
        </authorList>
    </citation>
    <scope>NUCLEOTIDE SEQUENCE</scope>
    <source>
        <strain evidence="1">379</strain>
    </source>
</reference>
<protein>
    <submittedName>
        <fullName evidence="1">Uncharacterized protein</fullName>
    </submittedName>
</protein>
<dbReference type="AlphaFoldDB" id="A0A7S3WWL1"/>
<organism evidence="1">
    <name type="scientific">Emiliania huxleyi</name>
    <name type="common">Coccolithophore</name>
    <name type="synonym">Pontosphaera huxleyi</name>
    <dbReference type="NCBI Taxonomy" id="2903"/>
    <lineage>
        <taxon>Eukaryota</taxon>
        <taxon>Haptista</taxon>
        <taxon>Haptophyta</taxon>
        <taxon>Prymnesiophyceae</taxon>
        <taxon>Isochrysidales</taxon>
        <taxon>Noelaerhabdaceae</taxon>
        <taxon>Emiliania</taxon>
    </lineage>
</organism>
<sequence>MRAIGGAAARCPRMSAVLPDASHGRRFTVLRAVLLSSPGGGGGTRARYCLSRGQLDAGFWGGRGRRTFVTWRRRSRIGELDERGKVVWIPTEGRSGDRPALPDSTILRAPWTWESAPRPVGACDGTLLFEHSSPDEVEVEWTCCDAETQAFAVLAGSMLPSGLCGAEAVREATSLTAHITSRRGQGKVESSSAT</sequence>